<evidence type="ECO:0000313" key="4">
    <source>
        <dbReference type="Proteomes" id="UP001597387"/>
    </source>
</evidence>
<proteinExistence type="predicted"/>
<reference evidence="4" key="1">
    <citation type="journal article" date="2019" name="Int. J. Syst. Evol. Microbiol.">
        <title>The Global Catalogue of Microorganisms (GCM) 10K type strain sequencing project: providing services to taxonomists for standard genome sequencing and annotation.</title>
        <authorList>
            <consortium name="The Broad Institute Genomics Platform"/>
            <consortium name="The Broad Institute Genome Sequencing Center for Infectious Disease"/>
            <person name="Wu L."/>
            <person name="Ma J."/>
        </authorList>
    </citation>
    <scope>NUCLEOTIDE SEQUENCE [LARGE SCALE GENOMIC DNA]</scope>
    <source>
        <strain evidence="4">KCTC 42217</strain>
    </source>
</reference>
<evidence type="ECO:0000259" key="1">
    <source>
        <dbReference type="Pfam" id="PF14355"/>
    </source>
</evidence>
<dbReference type="EMBL" id="JBHUHZ010000005">
    <property type="protein sequence ID" value="MFD2164508.1"/>
    <property type="molecule type" value="Genomic_DNA"/>
</dbReference>
<keyword evidence="4" id="KW-1185">Reference proteome</keyword>
<dbReference type="RefSeq" id="WP_255905603.1">
    <property type="nucleotide sequence ID" value="NZ_JAFMZO010000006.1"/>
</dbReference>
<dbReference type="InterPro" id="IPR026001">
    <property type="entry name" value="Abi-like_C"/>
</dbReference>
<organism evidence="3 4">
    <name type="scientific">Paradesertivirga mongoliensis</name>
    <dbReference type="NCBI Taxonomy" id="2100740"/>
    <lineage>
        <taxon>Bacteria</taxon>
        <taxon>Pseudomonadati</taxon>
        <taxon>Bacteroidota</taxon>
        <taxon>Sphingobacteriia</taxon>
        <taxon>Sphingobacteriales</taxon>
        <taxon>Sphingobacteriaceae</taxon>
        <taxon>Paradesertivirga</taxon>
    </lineage>
</organism>
<sequence>MSNRITQQTRRNIFDFIQVEDIWWSGRLEETDFLSRVFDLENMESFDSRFSNAAGDIWQHRVNNPNDWDDNWIFTDARFKLLDCDDSVFLNFLCEMVHPLVRSDSSEVSKLVQLFNENLTEDNFEIVEKTRISGKPIFVGRIKIAGRESLQKKGADIKEILNADYVSQQINLMESSIENAPHVSIGLAKELIETCCKSILNELKETYDKNWDLPKLMKETTKLLKLTPDDIPNEARAASSIKQILGSLSSVVQGIGEVRNEYGSGHGKDGKFRGLQPRHAKLAVGAASTLAVYLLETHKMK</sequence>
<dbReference type="Pfam" id="PF18860">
    <property type="entry name" value="AbiJ_NTD3"/>
    <property type="match status" value="1"/>
</dbReference>
<feature type="domain" description="Abortive infection protein-like C-terminal" evidence="1">
    <location>
        <begin position="214"/>
        <end position="296"/>
    </location>
</feature>
<name>A0ABW4ZR27_9SPHI</name>
<accession>A0ABW4ZR27</accession>
<dbReference type="Proteomes" id="UP001597387">
    <property type="component" value="Unassembled WGS sequence"/>
</dbReference>
<dbReference type="Pfam" id="PF14355">
    <property type="entry name" value="Abi_C"/>
    <property type="match status" value="1"/>
</dbReference>
<evidence type="ECO:0000259" key="2">
    <source>
        <dbReference type="Pfam" id="PF18860"/>
    </source>
</evidence>
<evidence type="ECO:0000313" key="3">
    <source>
        <dbReference type="EMBL" id="MFD2164508.1"/>
    </source>
</evidence>
<feature type="domain" description="AbiJ-NTD3" evidence="2">
    <location>
        <begin position="4"/>
        <end position="170"/>
    </location>
</feature>
<protein>
    <submittedName>
        <fullName evidence="3">Abortive infection family protein</fullName>
    </submittedName>
</protein>
<comment type="caution">
    <text evidence="3">The sequence shown here is derived from an EMBL/GenBank/DDBJ whole genome shotgun (WGS) entry which is preliminary data.</text>
</comment>
<gene>
    <name evidence="3" type="ORF">ACFSJU_19035</name>
</gene>
<dbReference type="InterPro" id="IPR041427">
    <property type="entry name" value="AbiJ-NTD3"/>
</dbReference>